<comment type="caution">
    <text evidence="1">The sequence shown here is derived from an EMBL/GenBank/DDBJ whole genome shotgun (WGS) entry which is preliminary data.</text>
</comment>
<proteinExistence type="inferred from homology"/>
<keyword evidence="2" id="KW-1185">Reference proteome</keyword>
<dbReference type="Proteomes" id="UP000591948">
    <property type="component" value="Unassembled WGS sequence"/>
</dbReference>
<dbReference type="GO" id="GO:0008270">
    <property type="term" value="F:zinc ion binding"/>
    <property type="evidence" value="ECO:0007669"/>
    <property type="project" value="UniProtKB-UniRule"/>
</dbReference>
<dbReference type="InterPro" id="IPR023091">
    <property type="entry name" value="MetalPrtase_cat_dom_sf_prd"/>
</dbReference>
<dbReference type="Gene3D" id="3.40.390.30">
    <property type="entry name" value="Metalloproteases ('zincins'), catalytic domain"/>
    <property type="match status" value="1"/>
</dbReference>
<dbReference type="Pfam" id="PF02130">
    <property type="entry name" value="YbeY"/>
    <property type="match status" value="1"/>
</dbReference>
<dbReference type="GO" id="GO:0005737">
    <property type="term" value="C:cytoplasm"/>
    <property type="evidence" value="ECO:0007669"/>
    <property type="project" value="UniProtKB-SubCell"/>
</dbReference>
<evidence type="ECO:0000313" key="1">
    <source>
        <dbReference type="EMBL" id="GFP27033.1"/>
    </source>
</evidence>
<gene>
    <name evidence="1" type="ORF">HKBW3S33_00446</name>
</gene>
<reference evidence="1 2" key="1">
    <citation type="journal article" date="2020" name="Front. Microbiol.">
        <title>Single-cell genomics of novel Actinobacteria with the Wood-Ljungdahl pathway discovered in a serpentinizing system.</title>
        <authorList>
            <person name="Merino N."/>
            <person name="Kawai M."/>
            <person name="Boyd E.S."/>
            <person name="Colman D.R."/>
            <person name="McGlynn S.E."/>
            <person name="Nealson K.H."/>
            <person name="Kurokawa K."/>
            <person name="Hongoh Y."/>
        </authorList>
    </citation>
    <scope>NUCLEOTIDE SEQUENCE [LARGE SCALE GENOMIC DNA]</scope>
    <source>
        <strain evidence="1 2">S33</strain>
    </source>
</reference>
<dbReference type="GO" id="GO:0004222">
    <property type="term" value="F:metalloendopeptidase activity"/>
    <property type="evidence" value="ECO:0007669"/>
    <property type="project" value="InterPro"/>
</dbReference>
<dbReference type="NCBIfam" id="TIGR00043">
    <property type="entry name" value="rRNA maturation RNase YbeY"/>
    <property type="match status" value="1"/>
</dbReference>
<accession>A0A6V8P431</accession>
<evidence type="ECO:0000313" key="2">
    <source>
        <dbReference type="Proteomes" id="UP000591948"/>
    </source>
</evidence>
<dbReference type="HAMAP" id="MF_00009">
    <property type="entry name" value="Endoribonucl_YbeY"/>
    <property type="match status" value="1"/>
</dbReference>
<dbReference type="EMBL" id="BLRY01000013">
    <property type="protein sequence ID" value="GFP27033.1"/>
    <property type="molecule type" value="Genomic_DNA"/>
</dbReference>
<dbReference type="SUPFAM" id="SSF55486">
    <property type="entry name" value="Metalloproteases ('zincins'), catalytic domain"/>
    <property type="match status" value="1"/>
</dbReference>
<sequence length="155" mass="18048">MEIQINNLQNDVSIDKKKVRELIRRIIRLLRMRGRKELSFAFVDAETIAQLNREYRGSDDVTDVLSFLFSPHNMEKDTERKVISGEIVICPSVARDNCERFSTSLEEELALLLIHGLLHQLGYEDEEEEEEEREAMSTKQDRILVALKSEGRIEI</sequence>
<dbReference type="InterPro" id="IPR002036">
    <property type="entry name" value="YbeY"/>
</dbReference>
<dbReference type="GO" id="GO:0004521">
    <property type="term" value="F:RNA endonuclease activity"/>
    <property type="evidence" value="ECO:0007669"/>
    <property type="project" value="UniProtKB-UniRule"/>
</dbReference>
<protein>
    <submittedName>
        <fullName evidence="1">Probable rRNA maturation factor</fullName>
    </submittedName>
</protein>
<dbReference type="PANTHER" id="PTHR46986:SF1">
    <property type="entry name" value="ENDORIBONUCLEASE YBEY, CHLOROPLASTIC"/>
    <property type="match status" value="1"/>
</dbReference>
<dbReference type="PANTHER" id="PTHR46986">
    <property type="entry name" value="ENDORIBONUCLEASE YBEY, CHLOROPLASTIC"/>
    <property type="match status" value="1"/>
</dbReference>
<dbReference type="GO" id="GO:0006364">
    <property type="term" value="P:rRNA processing"/>
    <property type="evidence" value="ECO:0007669"/>
    <property type="project" value="UniProtKB-UniRule"/>
</dbReference>
<organism evidence="1 2">
    <name type="scientific">Candidatus Hakubella thermalkaliphila</name>
    <dbReference type="NCBI Taxonomy" id="2754717"/>
    <lineage>
        <taxon>Bacteria</taxon>
        <taxon>Bacillati</taxon>
        <taxon>Actinomycetota</taxon>
        <taxon>Actinomycetota incertae sedis</taxon>
        <taxon>Candidatus Hakubellales</taxon>
        <taxon>Candidatus Hakubellaceae</taxon>
        <taxon>Candidatus Hakubella</taxon>
    </lineage>
</organism>
<name>A0A6V8P431_9ACTN</name>